<dbReference type="InterPro" id="IPR001296">
    <property type="entry name" value="Glyco_trans_1"/>
</dbReference>
<evidence type="ECO:0000259" key="2">
    <source>
        <dbReference type="Pfam" id="PF00534"/>
    </source>
</evidence>
<dbReference type="GO" id="GO:0009103">
    <property type="term" value="P:lipopolysaccharide biosynthetic process"/>
    <property type="evidence" value="ECO:0007669"/>
    <property type="project" value="TreeGrafter"/>
</dbReference>
<dbReference type="Gene3D" id="3.40.50.2000">
    <property type="entry name" value="Glycogen Phosphorylase B"/>
    <property type="match status" value="2"/>
</dbReference>
<dbReference type="CDD" id="cd03809">
    <property type="entry name" value="GT4_MtfB-like"/>
    <property type="match status" value="1"/>
</dbReference>
<feature type="domain" description="Glycosyl transferase family 1" evidence="2">
    <location>
        <begin position="180"/>
        <end position="341"/>
    </location>
</feature>
<feature type="domain" description="Glycosyltransferase subfamily 4-like N-terminal" evidence="3">
    <location>
        <begin position="17"/>
        <end position="173"/>
    </location>
</feature>
<keyword evidence="5" id="KW-1185">Reference proteome</keyword>
<proteinExistence type="predicted"/>
<dbReference type="SUPFAM" id="SSF53756">
    <property type="entry name" value="UDP-Glycosyltransferase/glycogen phosphorylase"/>
    <property type="match status" value="1"/>
</dbReference>
<sequence>MSARIVIDARMLRTTTGRYIDRLLEHLQDLDARNQYLVCLDQRGFDSWFPRAPNFTKVLAPFPAYSWAEQWKFPRLLRRLQADLVHFTMPQQPFLFFGRNVTTVHDLTLIRFSNAADGRWSYRLKMGLFGALLRLIAWRACGVIANSFYTRDDYARLVGCDAEDIHVTHLAADPLAAEPQEIAALKGRRFLLYVGNAYPYKNIDLLLTAQRQLARTDPQLHLVLAGKTDGYHETIERRVREEGIPNVHFPGYVSDGQLSWLYSRAVAYVFPSRSEGFGLPGLEAMLHGLPVISSSSTALPEVFGDAALYFSPDSVEQYIERVQSVLQGRECRDALIRRGHQRVSSYSWSRMAESTLAVYRGCLGQSAHATRPDVV</sequence>
<dbReference type="Pfam" id="PF13439">
    <property type="entry name" value="Glyco_transf_4"/>
    <property type="match status" value="1"/>
</dbReference>
<protein>
    <submittedName>
        <fullName evidence="4">Glycosyltransferase involved in cell wall biosynthesis</fullName>
    </submittedName>
</protein>
<dbReference type="PANTHER" id="PTHR46401:SF2">
    <property type="entry name" value="GLYCOSYLTRANSFERASE WBBK-RELATED"/>
    <property type="match status" value="1"/>
</dbReference>
<gene>
    <name evidence="4" type="ORF">C7444_11141</name>
</gene>
<name>A0A318GZ88_9BURK</name>
<dbReference type="Proteomes" id="UP000247811">
    <property type="component" value="Unassembled WGS sequence"/>
</dbReference>
<accession>A0A318GZ88</accession>
<keyword evidence="1 4" id="KW-0808">Transferase</keyword>
<dbReference type="GO" id="GO:0016757">
    <property type="term" value="F:glycosyltransferase activity"/>
    <property type="evidence" value="ECO:0007669"/>
    <property type="project" value="InterPro"/>
</dbReference>
<dbReference type="PANTHER" id="PTHR46401">
    <property type="entry name" value="GLYCOSYLTRANSFERASE WBBK-RELATED"/>
    <property type="match status" value="1"/>
</dbReference>
<dbReference type="AlphaFoldDB" id="A0A318GZ88"/>
<evidence type="ECO:0000256" key="1">
    <source>
        <dbReference type="ARBA" id="ARBA00022679"/>
    </source>
</evidence>
<evidence type="ECO:0000313" key="4">
    <source>
        <dbReference type="EMBL" id="PXW94958.1"/>
    </source>
</evidence>
<dbReference type="Pfam" id="PF00534">
    <property type="entry name" value="Glycos_transf_1"/>
    <property type="match status" value="1"/>
</dbReference>
<reference evidence="4 5" key="1">
    <citation type="submission" date="2018-05" db="EMBL/GenBank/DDBJ databases">
        <title>Genomic Encyclopedia of Type Strains, Phase IV (KMG-IV): sequencing the most valuable type-strain genomes for metagenomic binning, comparative biology and taxonomic classification.</title>
        <authorList>
            <person name="Goeker M."/>
        </authorList>
    </citation>
    <scope>NUCLEOTIDE SEQUENCE [LARGE SCALE GENOMIC DNA]</scope>
    <source>
        <strain evidence="4 5">DSM 566</strain>
    </source>
</reference>
<evidence type="ECO:0000259" key="3">
    <source>
        <dbReference type="Pfam" id="PF13439"/>
    </source>
</evidence>
<dbReference type="RefSeq" id="WP_110401205.1">
    <property type="nucleotide sequence ID" value="NZ_QJJS01000011.1"/>
</dbReference>
<comment type="caution">
    <text evidence="4">The sequence shown here is derived from an EMBL/GenBank/DDBJ whole genome shotgun (WGS) entry which is preliminary data.</text>
</comment>
<dbReference type="OrthoDB" id="433681at2"/>
<organism evidence="4 5">
    <name type="scientific">Sphaerotilus hippei</name>
    <dbReference type="NCBI Taxonomy" id="744406"/>
    <lineage>
        <taxon>Bacteria</taxon>
        <taxon>Pseudomonadati</taxon>
        <taxon>Pseudomonadota</taxon>
        <taxon>Betaproteobacteria</taxon>
        <taxon>Burkholderiales</taxon>
        <taxon>Sphaerotilaceae</taxon>
        <taxon>Sphaerotilus</taxon>
    </lineage>
</organism>
<dbReference type="InterPro" id="IPR028098">
    <property type="entry name" value="Glyco_trans_4-like_N"/>
</dbReference>
<evidence type="ECO:0000313" key="5">
    <source>
        <dbReference type="Proteomes" id="UP000247811"/>
    </source>
</evidence>
<dbReference type="EMBL" id="QJJS01000011">
    <property type="protein sequence ID" value="PXW94958.1"/>
    <property type="molecule type" value="Genomic_DNA"/>
</dbReference>